<keyword evidence="1" id="KW-0732">Signal</keyword>
<proteinExistence type="predicted"/>
<sequence>MLRPALLLPLALAACSAASGADFPKLMPTDTLLVEEPLSPSPAPGLEARADALRARAAALRSATP</sequence>
<evidence type="ECO:0000313" key="3">
    <source>
        <dbReference type="Proteomes" id="UP000247727"/>
    </source>
</evidence>
<accession>A0A318TZ25</accession>
<evidence type="ECO:0000256" key="1">
    <source>
        <dbReference type="SAM" id="SignalP"/>
    </source>
</evidence>
<organism evidence="2 3">
    <name type="scientific">Rhodobacter viridis</name>
    <dbReference type="NCBI Taxonomy" id="1054202"/>
    <lineage>
        <taxon>Bacteria</taxon>
        <taxon>Pseudomonadati</taxon>
        <taxon>Pseudomonadota</taxon>
        <taxon>Alphaproteobacteria</taxon>
        <taxon>Rhodobacterales</taxon>
        <taxon>Rhodobacter group</taxon>
        <taxon>Rhodobacter</taxon>
    </lineage>
</organism>
<feature type="signal peptide" evidence="1">
    <location>
        <begin position="1"/>
        <end position="20"/>
    </location>
</feature>
<keyword evidence="3" id="KW-1185">Reference proteome</keyword>
<gene>
    <name evidence="2" type="ORF">C8J30_10718</name>
</gene>
<evidence type="ECO:0000313" key="2">
    <source>
        <dbReference type="EMBL" id="PYF09648.1"/>
    </source>
</evidence>
<dbReference type="AlphaFoldDB" id="A0A318TZ25"/>
<comment type="caution">
    <text evidence="2">The sequence shown here is derived from an EMBL/GenBank/DDBJ whole genome shotgun (WGS) entry which is preliminary data.</text>
</comment>
<feature type="chain" id="PRO_5016237818" evidence="1">
    <location>
        <begin position="21"/>
        <end position="65"/>
    </location>
</feature>
<name>A0A318TZ25_9RHOB</name>
<reference evidence="2 3" key="1">
    <citation type="submission" date="2018-06" db="EMBL/GenBank/DDBJ databases">
        <title>Genomic Encyclopedia of Type Strains, Phase III (KMG-III): the genomes of soil and plant-associated and newly described type strains.</title>
        <authorList>
            <person name="Whitman W."/>
        </authorList>
    </citation>
    <scope>NUCLEOTIDE SEQUENCE [LARGE SCALE GENOMIC DNA]</scope>
    <source>
        <strain evidence="2 3">JA737</strain>
    </source>
</reference>
<dbReference type="RefSeq" id="WP_110805767.1">
    <property type="nucleotide sequence ID" value="NZ_QJTK01000007.1"/>
</dbReference>
<dbReference type="PROSITE" id="PS51257">
    <property type="entry name" value="PROKAR_LIPOPROTEIN"/>
    <property type="match status" value="1"/>
</dbReference>
<dbReference type="Proteomes" id="UP000247727">
    <property type="component" value="Unassembled WGS sequence"/>
</dbReference>
<protein>
    <submittedName>
        <fullName evidence="2">Uncharacterized protein</fullName>
    </submittedName>
</protein>
<dbReference type="EMBL" id="QJTK01000007">
    <property type="protein sequence ID" value="PYF09648.1"/>
    <property type="molecule type" value="Genomic_DNA"/>
</dbReference>